<accession>A0A1F6MR17</accession>
<reference evidence="2 3" key="1">
    <citation type="journal article" date="2016" name="Nat. Commun.">
        <title>Thousands of microbial genomes shed light on interconnected biogeochemical processes in an aquifer system.</title>
        <authorList>
            <person name="Anantharaman K."/>
            <person name="Brown C.T."/>
            <person name="Hug L.A."/>
            <person name="Sharon I."/>
            <person name="Castelle C.J."/>
            <person name="Probst A.J."/>
            <person name="Thomas B.C."/>
            <person name="Singh A."/>
            <person name="Wilkins M.J."/>
            <person name="Karaoz U."/>
            <person name="Brodie E.L."/>
            <person name="Williams K.H."/>
            <person name="Hubbard S.S."/>
            <person name="Banfield J.F."/>
        </authorList>
    </citation>
    <scope>NUCLEOTIDE SEQUENCE [LARGE SCALE GENOMIC DNA]</scope>
</reference>
<organism evidence="2 3">
    <name type="scientific">Candidatus Magasanikbacteria bacterium RIFCSPLOWO2_12_FULL_43_12</name>
    <dbReference type="NCBI Taxonomy" id="1798692"/>
    <lineage>
        <taxon>Bacteria</taxon>
        <taxon>Candidatus Magasanikiibacteriota</taxon>
    </lineage>
</organism>
<proteinExistence type="predicted"/>
<dbReference type="EMBL" id="MFQN01000028">
    <property type="protein sequence ID" value="OGH74106.1"/>
    <property type="molecule type" value="Genomic_DNA"/>
</dbReference>
<dbReference type="Proteomes" id="UP000178347">
    <property type="component" value="Unassembled WGS sequence"/>
</dbReference>
<dbReference type="AlphaFoldDB" id="A0A1F6MR17"/>
<protein>
    <submittedName>
        <fullName evidence="2">Uncharacterized protein</fullName>
    </submittedName>
</protein>
<feature type="compositionally biased region" description="Polar residues" evidence="1">
    <location>
        <begin position="11"/>
        <end position="28"/>
    </location>
</feature>
<feature type="region of interest" description="Disordered" evidence="1">
    <location>
        <begin position="1"/>
        <end position="49"/>
    </location>
</feature>
<gene>
    <name evidence="2" type="ORF">A3G00_05040</name>
</gene>
<dbReference type="STRING" id="1798692.A3G00_05040"/>
<sequence>MSLNGARFQRCSASRSRELATSPNNASPVRSAHPNFAQSENCGFRPRQNFGEARPVMRNKFFSA</sequence>
<comment type="caution">
    <text evidence="2">The sequence shown here is derived from an EMBL/GenBank/DDBJ whole genome shotgun (WGS) entry which is preliminary data.</text>
</comment>
<evidence type="ECO:0000313" key="2">
    <source>
        <dbReference type="EMBL" id="OGH74106.1"/>
    </source>
</evidence>
<name>A0A1F6MR17_9BACT</name>
<evidence type="ECO:0000256" key="1">
    <source>
        <dbReference type="SAM" id="MobiDB-lite"/>
    </source>
</evidence>
<evidence type="ECO:0000313" key="3">
    <source>
        <dbReference type="Proteomes" id="UP000178347"/>
    </source>
</evidence>